<evidence type="ECO:0000256" key="1">
    <source>
        <dbReference type="SAM" id="MobiDB-lite"/>
    </source>
</evidence>
<dbReference type="OrthoDB" id="8562683at2"/>
<keyword evidence="2" id="KW-0812">Transmembrane</keyword>
<dbReference type="Proteomes" id="UP000515733">
    <property type="component" value="Chromosome"/>
</dbReference>
<dbReference type="KEGG" id="doe:DENOEST_0361"/>
<proteinExistence type="predicted"/>
<evidence type="ECO:0008006" key="5">
    <source>
        <dbReference type="Google" id="ProtNLM"/>
    </source>
</evidence>
<dbReference type="Pfam" id="PF10975">
    <property type="entry name" value="DUF2802"/>
    <property type="match status" value="1"/>
</dbReference>
<evidence type="ECO:0000313" key="3">
    <source>
        <dbReference type="EMBL" id="CAB1367526.1"/>
    </source>
</evidence>
<protein>
    <recommendedName>
        <fullName evidence="5">DUF2802 domain-containing protein</fullName>
    </recommendedName>
</protein>
<gene>
    <name evidence="3" type="ORF">DENOEST_0361</name>
</gene>
<dbReference type="InterPro" id="IPR021244">
    <property type="entry name" value="DUF2802"/>
</dbReference>
<dbReference type="EMBL" id="LR778301">
    <property type="protein sequence ID" value="CAB1367526.1"/>
    <property type="molecule type" value="Genomic_DNA"/>
</dbReference>
<reference evidence="3 4" key="1">
    <citation type="submission" date="2020-03" db="EMBL/GenBank/DDBJ databases">
        <authorList>
            <consortium name="Genoscope - CEA"/>
            <person name="William W."/>
        </authorList>
    </citation>
    <scope>NUCLEOTIDE SEQUENCE [LARGE SCALE GENOMIC DNA]</scope>
    <source>
        <strain evidence="4">DSM 16959</strain>
    </source>
</reference>
<evidence type="ECO:0000256" key="2">
    <source>
        <dbReference type="SAM" id="Phobius"/>
    </source>
</evidence>
<name>A0A6S6XNV3_9PROT</name>
<keyword evidence="4" id="KW-1185">Reference proteome</keyword>
<feature type="region of interest" description="Disordered" evidence="1">
    <location>
        <begin position="44"/>
        <end position="76"/>
    </location>
</feature>
<dbReference type="RefSeq" id="WP_145772219.1">
    <property type="nucleotide sequence ID" value="NZ_LR778301.1"/>
</dbReference>
<organism evidence="3 4">
    <name type="scientific">Denitratisoma oestradiolicum</name>
    <dbReference type="NCBI Taxonomy" id="311182"/>
    <lineage>
        <taxon>Bacteria</taxon>
        <taxon>Pseudomonadati</taxon>
        <taxon>Pseudomonadota</taxon>
        <taxon>Betaproteobacteria</taxon>
        <taxon>Nitrosomonadales</taxon>
        <taxon>Sterolibacteriaceae</taxon>
        <taxon>Denitratisoma</taxon>
    </lineage>
</organism>
<accession>A0A6S6XNV3</accession>
<keyword evidence="2" id="KW-1133">Transmembrane helix</keyword>
<dbReference type="AlphaFoldDB" id="A0A6S6XNV3"/>
<sequence>MMELSGLGLRDGILLTAGLAGVYFVFLMLRLLQVKSRKQHAARRSVAVEPAVNPGGGQGQDIAQDSADVPSAARPVPAPNFGDQLQRFGLESDFLRLQQELAILRGEVSVMRDELERLKAARSVSPLYSEAMNMAERGHDAAGIAGRCGISIAEAELVAALAKNRGEFRDIEEVEDVYDGQGSAGGSRHVA</sequence>
<evidence type="ECO:0000313" key="4">
    <source>
        <dbReference type="Proteomes" id="UP000515733"/>
    </source>
</evidence>
<keyword evidence="2" id="KW-0472">Membrane</keyword>
<feature type="transmembrane region" description="Helical" evidence="2">
    <location>
        <begin position="12"/>
        <end position="32"/>
    </location>
</feature>